<gene>
    <name evidence="2" type="ORF">J2S36_000452</name>
</gene>
<sequence length="243" mass="26713">MSAISKLSRPNPFAGDLGELQQALALAFAEPVESRTSAVVGAMARVLIAALAHPHPQLDNLGKVQAHSAESDPLNDDATLFRGEFMGGRRAIEIFSDADTLFQRYPKARPVPVMISDIARLALQRGDGLMVLNPNTEQTQYLGRSAVIALATQTPWEAPWEDPQILIQLRETITLIDPISAQALQDLQIMPGEFGVCILTLVISQQTQHSLVHRLIRAVLSTIQADRYLRARLDALEIRPIWG</sequence>
<evidence type="ECO:0000313" key="3">
    <source>
        <dbReference type="Proteomes" id="UP001266099"/>
    </source>
</evidence>
<reference evidence="2 3" key="1">
    <citation type="submission" date="2023-07" db="EMBL/GenBank/DDBJ databases">
        <title>Sequencing the genomes of 1000 actinobacteria strains.</title>
        <authorList>
            <person name="Klenk H.-P."/>
        </authorList>
    </citation>
    <scope>NUCLEOTIDE SEQUENCE [LARGE SCALE GENOMIC DNA]</scope>
    <source>
        <strain evidence="2 3">DSM 15539</strain>
    </source>
</reference>
<comment type="caution">
    <text evidence="2">The sequence shown here is derived from an EMBL/GenBank/DDBJ whole genome shotgun (WGS) entry which is preliminary data.</text>
</comment>
<dbReference type="Proteomes" id="UP001266099">
    <property type="component" value="Unassembled WGS sequence"/>
</dbReference>
<dbReference type="EMBL" id="JAVDUJ010000001">
    <property type="protein sequence ID" value="MDR6938909.1"/>
    <property type="molecule type" value="Genomic_DNA"/>
</dbReference>
<dbReference type="InterPro" id="IPR009839">
    <property type="entry name" value="SseB_N"/>
</dbReference>
<proteinExistence type="predicted"/>
<evidence type="ECO:0000259" key="1">
    <source>
        <dbReference type="Pfam" id="PF07179"/>
    </source>
</evidence>
<dbReference type="RefSeq" id="WP_309955104.1">
    <property type="nucleotide sequence ID" value="NZ_JAVDUJ010000001.1"/>
</dbReference>
<name>A0ABU1T0L7_9ACTO</name>
<keyword evidence="3" id="KW-1185">Reference proteome</keyword>
<organism evidence="2 3">
    <name type="scientific">Arcanobacterium hippocoleae</name>
    <dbReference type="NCBI Taxonomy" id="149017"/>
    <lineage>
        <taxon>Bacteria</taxon>
        <taxon>Bacillati</taxon>
        <taxon>Actinomycetota</taxon>
        <taxon>Actinomycetes</taxon>
        <taxon>Actinomycetales</taxon>
        <taxon>Actinomycetaceae</taxon>
        <taxon>Arcanobacterium</taxon>
    </lineage>
</organism>
<accession>A0ABU1T0L7</accession>
<feature type="domain" description="SseB protein N-terminal" evidence="1">
    <location>
        <begin position="20"/>
        <end position="147"/>
    </location>
</feature>
<dbReference type="Pfam" id="PF07179">
    <property type="entry name" value="SseB"/>
    <property type="match status" value="1"/>
</dbReference>
<protein>
    <recommendedName>
        <fullName evidence="1">SseB protein N-terminal domain-containing protein</fullName>
    </recommendedName>
</protein>
<evidence type="ECO:0000313" key="2">
    <source>
        <dbReference type="EMBL" id="MDR6938909.1"/>
    </source>
</evidence>